<dbReference type="InterPro" id="IPR016024">
    <property type="entry name" value="ARM-type_fold"/>
</dbReference>
<evidence type="ECO:0000313" key="2">
    <source>
        <dbReference type="Proteomes" id="UP000192923"/>
    </source>
</evidence>
<reference evidence="1 2" key="1">
    <citation type="submission" date="2016-12" db="EMBL/GenBank/DDBJ databases">
        <authorList>
            <person name="Song W.-J."/>
            <person name="Kurnit D.M."/>
        </authorList>
    </citation>
    <scope>NUCLEOTIDE SEQUENCE [LARGE SCALE GENOMIC DNA]</scope>
    <source>
        <strain evidence="1 2">175</strain>
    </source>
</reference>
<protein>
    <submittedName>
        <fullName evidence="1">HEAT repeat-containing protein</fullName>
    </submittedName>
</protein>
<dbReference type="InterPro" id="IPR011989">
    <property type="entry name" value="ARM-like"/>
</dbReference>
<dbReference type="Gene3D" id="1.25.10.10">
    <property type="entry name" value="Leucine-rich Repeat Variant"/>
    <property type="match status" value="1"/>
</dbReference>
<organism evidence="1 2">
    <name type="scientific">Methylomagnum ishizawai</name>
    <dbReference type="NCBI Taxonomy" id="1760988"/>
    <lineage>
        <taxon>Bacteria</taxon>
        <taxon>Pseudomonadati</taxon>
        <taxon>Pseudomonadota</taxon>
        <taxon>Gammaproteobacteria</taxon>
        <taxon>Methylococcales</taxon>
        <taxon>Methylococcaceae</taxon>
        <taxon>Methylomagnum</taxon>
    </lineage>
</organism>
<sequence length="279" mass="29006">MIPVPQDSSVPFPAWALRWLLGFWFVGAPPAGADPASVVGVAESRTTIAVDAVQGFRAQARQAPIGRMLTALAAETHIPIHIPAGLDTELTATCAAAAIKPLLACLLGPDANLMFRYEQGRPVEIWVLAAGTRPTATDAIPLPDPGLAAESPAVGQLLAQATAGDAEQRATALGRLIVDGRVDPAELRGALETALGDPDPEVRAQAVFGLTRQGGDTTSEVLWRAFEDPDESVRMTALEGAGEDAQGLALLRQALADRAADVREFAALKLDSLSGGAGR</sequence>
<dbReference type="Proteomes" id="UP000192923">
    <property type="component" value="Unassembled WGS sequence"/>
</dbReference>
<name>A0A1Y6D8C3_9GAMM</name>
<proteinExistence type="predicted"/>
<dbReference type="STRING" id="1760988.SAMN02949497_4088"/>
<evidence type="ECO:0000313" key="1">
    <source>
        <dbReference type="EMBL" id="SMF96682.1"/>
    </source>
</evidence>
<dbReference type="Pfam" id="PF13646">
    <property type="entry name" value="HEAT_2"/>
    <property type="match status" value="1"/>
</dbReference>
<keyword evidence="2" id="KW-1185">Reference proteome</keyword>
<dbReference type="SUPFAM" id="SSF48371">
    <property type="entry name" value="ARM repeat"/>
    <property type="match status" value="1"/>
</dbReference>
<accession>A0A1Y6D8C3</accession>
<gene>
    <name evidence="1" type="ORF">SAMN02949497_4088</name>
</gene>
<dbReference type="EMBL" id="FXAM01000001">
    <property type="protein sequence ID" value="SMF96682.1"/>
    <property type="molecule type" value="Genomic_DNA"/>
</dbReference>
<dbReference type="OrthoDB" id="5569166at2"/>
<dbReference type="AlphaFoldDB" id="A0A1Y6D8C3"/>